<organism evidence="2 3">
    <name type="scientific">Leptidea sinapis</name>
    <dbReference type="NCBI Taxonomy" id="189913"/>
    <lineage>
        <taxon>Eukaryota</taxon>
        <taxon>Metazoa</taxon>
        <taxon>Ecdysozoa</taxon>
        <taxon>Arthropoda</taxon>
        <taxon>Hexapoda</taxon>
        <taxon>Insecta</taxon>
        <taxon>Pterygota</taxon>
        <taxon>Neoptera</taxon>
        <taxon>Endopterygota</taxon>
        <taxon>Lepidoptera</taxon>
        <taxon>Glossata</taxon>
        <taxon>Ditrysia</taxon>
        <taxon>Papilionoidea</taxon>
        <taxon>Pieridae</taxon>
        <taxon>Dismorphiinae</taxon>
        <taxon>Leptidea</taxon>
    </lineage>
</organism>
<feature type="region of interest" description="Disordered" evidence="1">
    <location>
        <begin position="149"/>
        <end position="182"/>
    </location>
</feature>
<proteinExistence type="predicted"/>
<keyword evidence="3" id="KW-1185">Reference proteome</keyword>
<dbReference type="Proteomes" id="UP000324832">
    <property type="component" value="Unassembled WGS sequence"/>
</dbReference>
<accession>A0A5E4PUT3</accession>
<evidence type="ECO:0000313" key="2">
    <source>
        <dbReference type="EMBL" id="VVC89191.1"/>
    </source>
</evidence>
<evidence type="ECO:0000256" key="1">
    <source>
        <dbReference type="SAM" id="MobiDB-lite"/>
    </source>
</evidence>
<reference evidence="2 3" key="1">
    <citation type="submission" date="2017-07" db="EMBL/GenBank/DDBJ databases">
        <authorList>
            <person name="Talla V."/>
            <person name="Backstrom N."/>
        </authorList>
    </citation>
    <scope>NUCLEOTIDE SEQUENCE [LARGE SCALE GENOMIC DNA]</scope>
</reference>
<dbReference type="AlphaFoldDB" id="A0A5E4PUT3"/>
<dbReference type="EMBL" id="FZQP02000471">
    <property type="protein sequence ID" value="VVC89191.1"/>
    <property type="molecule type" value="Genomic_DNA"/>
</dbReference>
<evidence type="ECO:0000313" key="3">
    <source>
        <dbReference type="Proteomes" id="UP000324832"/>
    </source>
</evidence>
<sequence>MKLTDKQKSKKHIIGQVAAPLTLTHCVLGLDNCPHTSEEAAIKQNVIVCGPAAIGRTDAVGELPDVQAGHTPGPADELSHRLEDQGYCEDEPPLRHRCVRAHGGAISPRGVECAAVATAAGGRKECGGRSKLRAASAGAAIVTSACPRARRGLDRNQRSTLDGDSAIARGTQTRGDAATERD</sequence>
<protein>
    <submittedName>
        <fullName evidence="2">Uncharacterized protein</fullName>
    </submittedName>
</protein>
<gene>
    <name evidence="2" type="ORF">LSINAPIS_LOCUS2376</name>
</gene>
<name>A0A5E4PUT3_9NEOP</name>